<evidence type="ECO:0000313" key="3">
    <source>
        <dbReference type="Proteomes" id="UP000248889"/>
    </source>
</evidence>
<proteinExistence type="predicted"/>
<dbReference type="Pfam" id="PF18029">
    <property type="entry name" value="Glyoxalase_6"/>
    <property type="match status" value="2"/>
</dbReference>
<organism evidence="2 3">
    <name type="scientific">Streptacidiphilus pinicola</name>
    <dbReference type="NCBI Taxonomy" id="2219663"/>
    <lineage>
        <taxon>Bacteria</taxon>
        <taxon>Bacillati</taxon>
        <taxon>Actinomycetota</taxon>
        <taxon>Actinomycetes</taxon>
        <taxon>Kitasatosporales</taxon>
        <taxon>Streptomycetaceae</taxon>
        <taxon>Streptacidiphilus</taxon>
    </lineage>
</organism>
<dbReference type="RefSeq" id="WP_111500063.1">
    <property type="nucleotide sequence ID" value="NZ_QKYN01000029.1"/>
</dbReference>
<dbReference type="EMBL" id="QKYN01000029">
    <property type="protein sequence ID" value="RAG86297.1"/>
    <property type="molecule type" value="Genomic_DNA"/>
</dbReference>
<gene>
    <name evidence="2" type="ORF">DN069_07520</name>
</gene>
<evidence type="ECO:0000313" key="2">
    <source>
        <dbReference type="EMBL" id="RAG86297.1"/>
    </source>
</evidence>
<reference evidence="2 3" key="1">
    <citation type="submission" date="2018-06" db="EMBL/GenBank/DDBJ databases">
        <title>Streptacidiphilus pinicola sp. nov., isolated from pine grove soil.</title>
        <authorList>
            <person name="Roh S.G."/>
            <person name="Park S."/>
            <person name="Kim M.-K."/>
            <person name="Yun B.-R."/>
            <person name="Park J."/>
            <person name="Kim M.J."/>
            <person name="Kim Y.S."/>
            <person name="Kim S.B."/>
        </authorList>
    </citation>
    <scope>NUCLEOTIDE SEQUENCE [LARGE SCALE GENOMIC DNA]</scope>
    <source>
        <strain evidence="2 3">MMS16-CNU450</strain>
    </source>
</reference>
<dbReference type="SUPFAM" id="SSF54593">
    <property type="entry name" value="Glyoxalase/Bleomycin resistance protein/Dihydroxybiphenyl dioxygenase"/>
    <property type="match status" value="2"/>
</dbReference>
<dbReference type="InterPro" id="IPR029068">
    <property type="entry name" value="Glyas_Bleomycin-R_OHBP_Dase"/>
</dbReference>
<dbReference type="Proteomes" id="UP000248889">
    <property type="component" value="Unassembled WGS sequence"/>
</dbReference>
<dbReference type="AlphaFoldDB" id="A0A2X0INV1"/>
<dbReference type="OrthoDB" id="3286168at2"/>
<feature type="domain" description="Glyoxalase-like" evidence="1">
    <location>
        <begin position="14"/>
        <end position="109"/>
    </location>
</feature>
<keyword evidence="3" id="KW-1185">Reference proteome</keyword>
<comment type="caution">
    <text evidence="2">The sequence shown here is derived from an EMBL/GenBank/DDBJ whole genome shotgun (WGS) entry which is preliminary data.</text>
</comment>
<feature type="domain" description="Glyoxalase-like" evidence="1">
    <location>
        <begin position="128"/>
        <end position="231"/>
    </location>
</feature>
<accession>A0A2X0INV1</accession>
<dbReference type="InterPro" id="IPR041581">
    <property type="entry name" value="Glyoxalase_6"/>
</dbReference>
<name>A0A2X0INV1_9ACTN</name>
<sequence>MIRWVYAFIDRPRDRVEAAATFWAAVTDTTLSAPRGADGEFWTFLPKDGEDACLKLQAVSESHGGHLDLATENPRALADDAVALGAARVADHGAWSVLRSPGGQLFCVVPWHREYRRPPVVAGTRVDQVTLDLPADGFEAEAEFWTELTGWTVSKGSRPEFVVVQPPSELPFRILLHRLSEPRPTEAHLDLACADRWATRETHERLGATFVAEHGHWITMRDPAGGIYCLTARNPQTGQLH</sequence>
<dbReference type="Gene3D" id="3.10.180.10">
    <property type="entry name" value="2,3-Dihydroxybiphenyl 1,2-Dioxygenase, domain 1"/>
    <property type="match status" value="2"/>
</dbReference>
<dbReference type="PANTHER" id="PTHR35908">
    <property type="entry name" value="HYPOTHETICAL FUSION PROTEIN"/>
    <property type="match status" value="1"/>
</dbReference>
<dbReference type="PANTHER" id="PTHR35908:SF1">
    <property type="entry name" value="CONSERVED PROTEIN"/>
    <property type="match status" value="1"/>
</dbReference>
<protein>
    <submittedName>
        <fullName evidence="2">VOC family protein</fullName>
    </submittedName>
</protein>
<evidence type="ECO:0000259" key="1">
    <source>
        <dbReference type="Pfam" id="PF18029"/>
    </source>
</evidence>